<dbReference type="EMBL" id="LK932347">
    <property type="protein sequence ID" value="CDS83080.1"/>
    <property type="molecule type" value="Genomic_DNA"/>
</dbReference>
<dbReference type="KEGG" id="pdf:CD630DERM_01220"/>
<dbReference type="InterPro" id="IPR036209">
    <property type="entry name" value="YwmB-like_sf"/>
</dbReference>
<dbReference type="PATRIC" id="fig|1496.1373.peg.2982"/>
<dbReference type="AlphaFoldDB" id="A0A031WCZ8"/>
<organism evidence="3">
    <name type="scientific">Clostridioides difficile</name>
    <name type="common">Peptoclostridium difficile</name>
    <dbReference type="NCBI Taxonomy" id="1496"/>
    <lineage>
        <taxon>Bacteria</taxon>
        <taxon>Bacillati</taxon>
        <taxon>Bacillota</taxon>
        <taxon>Clostridia</taxon>
        <taxon>Peptostreptococcales</taxon>
        <taxon>Peptostreptococcaceae</taxon>
        <taxon>Clostridioides</taxon>
    </lineage>
</organism>
<evidence type="ECO:0000313" key="3">
    <source>
        <dbReference type="EMBL" id="CDS96985.1"/>
    </source>
</evidence>
<dbReference type="Proteomes" id="UP000372533">
    <property type="component" value="Unassembled WGS sequence"/>
</dbReference>
<dbReference type="SUPFAM" id="SSF143842">
    <property type="entry name" value="YwmB-like"/>
    <property type="match status" value="1"/>
</dbReference>
<sequence length="245" mass="28209">MKKVKLAISFFILMIIGMTISYADTSINTRYNRLSKALEISEANFKFYNVKINSVINHNLSNKEFHNIFIEIINNLKLDKKGINWNQKGSGDKIQLCATIKGSDKEISIKGINKNNKESYIVVDILDNKVYKHKEVIYSNVENVLNKYSSQVDVSACIVGEYTKRLQNNKYDDILQKILYNMSAKQIDEVKDVNFLSITAYSKVLNDYELEYLGEKINLNIGIKYNEDDGKTLIYIATPIIKLDY</sequence>
<reference evidence="3" key="1">
    <citation type="submission" date="2014-07" db="EMBL/GenBank/DDBJ databases">
        <authorList>
            <person name="Monot Marc"/>
        </authorList>
    </citation>
    <scope>NUCLEOTIDE SEQUENCE</scope>
    <source>
        <strain evidence="3">7032989</strain>
        <strain evidence="2">7032994</strain>
    </source>
</reference>
<accession>A0A031WCZ8</accession>
<evidence type="ECO:0000313" key="2">
    <source>
        <dbReference type="EMBL" id="CDS83080.1"/>
    </source>
</evidence>
<evidence type="ECO:0000313" key="4">
    <source>
        <dbReference type="EMBL" id="VFD33719.1"/>
    </source>
</evidence>
<protein>
    <submittedName>
        <fullName evidence="4">Protein of uncharacterized function (DUF1779)</fullName>
    </submittedName>
    <submittedName>
        <fullName evidence="3">Putative exported protein</fullName>
    </submittedName>
</protein>
<gene>
    <name evidence="3" type="ORF">BN1095_210014</name>
    <name evidence="1" type="ORF">BN1096_160013</name>
    <name evidence="2" type="ORF">BN1097_140013</name>
    <name evidence="5" type="ORF">SAMEA1402366_01727</name>
    <name evidence="4" type="ORF">SAMEA1402399_02762</name>
</gene>
<reference evidence="4 7" key="2">
    <citation type="submission" date="2019-02" db="EMBL/GenBank/DDBJ databases">
        <authorList>
            <consortium name="Pathogen Informatics"/>
        </authorList>
    </citation>
    <scope>NUCLEOTIDE SEQUENCE [LARGE SCALE GENOMIC DNA]</scope>
    <source>
        <strain evidence="4">Clo34</strain>
        <strain evidence="7">clo34</strain>
        <strain evidence="6">tl291</strain>
        <strain evidence="5">Tl291</strain>
    </source>
</reference>
<evidence type="ECO:0000313" key="5">
    <source>
        <dbReference type="EMBL" id="VHY05319.1"/>
    </source>
</evidence>
<evidence type="ECO:0000313" key="1">
    <source>
        <dbReference type="EMBL" id="CDS82942.1"/>
    </source>
</evidence>
<dbReference type="RefSeq" id="WP_003432450.1">
    <property type="nucleotide sequence ID" value="NZ_BAABSG010000007.1"/>
</dbReference>
<dbReference type="EMBL" id="LK932861">
    <property type="protein sequence ID" value="CDS96985.1"/>
    <property type="molecule type" value="Genomic_DNA"/>
</dbReference>
<dbReference type="Pfam" id="PF08680">
    <property type="entry name" value="DUF1779"/>
    <property type="match status" value="1"/>
</dbReference>
<dbReference type="EMBL" id="CAADAN010000010">
    <property type="protein sequence ID" value="VFD33719.1"/>
    <property type="molecule type" value="Genomic_DNA"/>
</dbReference>
<evidence type="ECO:0000313" key="6">
    <source>
        <dbReference type="Proteomes" id="UP000372533"/>
    </source>
</evidence>
<dbReference type="Proteomes" id="UP000411588">
    <property type="component" value="Unassembled WGS sequence"/>
</dbReference>
<dbReference type="Gene3D" id="3.30.360.40">
    <property type="entry name" value="YwmB-like"/>
    <property type="match status" value="1"/>
</dbReference>
<dbReference type="OMA" id="IWIANPL"/>
<dbReference type="EMBL" id="LK932465">
    <property type="protein sequence ID" value="CDS82942.1"/>
    <property type="molecule type" value="Genomic_DNA"/>
</dbReference>
<dbReference type="InterPro" id="IPR014794">
    <property type="entry name" value="DUF1779"/>
</dbReference>
<dbReference type="EMBL" id="CAAJVP010000006">
    <property type="protein sequence ID" value="VHY05319.1"/>
    <property type="molecule type" value="Genomic_DNA"/>
</dbReference>
<proteinExistence type="predicted"/>
<name>A0A031WCZ8_CLODI</name>
<dbReference type="GeneID" id="66352669"/>
<evidence type="ECO:0000313" key="7">
    <source>
        <dbReference type="Proteomes" id="UP000411588"/>
    </source>
</evidence>